<evidence type="ECO:0000313" key="3">
    <source>
        <dbReference type="Proteomes" id="UP000295678"/>
    </source>
</evidence>
<evidence type="ECO:0000313" key="2">
    <source>
        <dbReference type="EMBL" id="TCT13559.1"/>
    </source>
</evidence>
<dbReference type="RefSeq" id="WP_132804934.1">
    <property type="nucleotide sequence ID" value="NZ_SMAK01000001.1"/>
</dbReference>
<keyword evidence="1" id="KW-1133">Transmembrane helix</keyword>
<reference evidence="2 3" key="1">
    <citation type="submission" date="2019-03" db="EMBL/GenBank/DDBJ databases">
        <title>Genomic Encyclopedia of Type Strains, Phase IV (KMG-IV): sequencing the most valuable type-strain genomes for metagenomic binning, comparative biology and taxonomic classification.</title>
        <authorList>
            <person name="Goeker M."/>
        </authorList>
    </citation>
    <scope>NUCLEOTIDE SEQUENCE [LARGE SCALE GENOMIC DNA]</scope>
    <source>
        <strain evidence="2 3">DSM 19345</strain>
    </source>
</reference>
<evidence type="ECO:0000256" key="1">
    <source>
        <dbReference type="SAM" id="Phobius"/>
    </source>
</evidence>
<organism evidence="2 3">
    <name type="scientific">Tepidamorphus gemmatus</name>
    <dbReference type="NCBI Taxonomy" id="747076"/>
    <lineage>
        <taxon>Bacteria</taxon>
        <taxon>Pseudomonadati</taxon>
        <taxon>Pseudomonadota</taxon>
        <taxon>Alphaproteobacteria</taxon>
        <taxon>Hyphomicrobiales</taxon>
        <taxon>Tepidamorphaceae</taxon>
        <taxon>Tepidamorphus</taxon>
    </lineage>
</organism>
<keyword evidence="1" id="KW-0812">Transmembrane</keyword>
<gene>
    <name evidence="2" type="ORF">EDC22_101427</name>
</gene>
<sequence length="124" mass="12213">MRPGEQIGLVLAGLFGAAGVAGAAAGAHGGIAHLDVVGPFLIMHAGALAALVALSLSLSPAPRLVGLAGAAIAIGVLLFSVDLALRGLYGLRLAPMAAPAGGTLTIIGWLLLALAALTIRRRRP</sequence>
<keyword evidence="3" id="KW-1185">Reference proteome</keyword>
<accession>A0A4V2V020</accession>
<dbReference type="Pfam" id="PF04241">
    <property type="entry name" value="DUF423"/>
    <property type="match status" value="1"/>
</dbReference>
<keyword evidence="1" id="KW-0472">Membrane</keyword>
<name>A0A4V2V020_9HYPH</name>
<dbReference type="InterPro" id="IPR006696">
    <property type="entry name" value="DUF423"/>
</dbReference>
<dbReference type="Proteomes" id="UP000295678">
    <property type="component" value="Unassembled WGS sequence"/>
</dbReference>
<comment type="caution">
    <text evidence="2">The sequence shown here is derived from an EMBL/GenBank/DDBJ whole genome shotgun (WGS) entry which is preliminary data.</text>
</comment>
<proteinExistence type="predicted"/>
<feature type="transmembrane region" description="Helical" evidence="1">
    <location>
        <begin position="64"/>
        <end position="85"/>
    </location>
</feature>
<protein>
    <submittedName>
        <fullName evidence="2">Uncharacterized membrane protein YgdD (TMEM256/DUF423 family)</fullName>
    </submittedName>
</protein>
<dbReference type="AlphaFoldDB" id="A0A4V2V020"/>
<feature type="transmembrane region" description="Helical" evidence="1">
    <location>
        <begin position="97"/>
        <end position="119"/>
    </location>
</feature>
<feature type="transmembrane region" description="Helical" evidence="1">
    <location>
        <begin position="36"/>
        <end position="57"/>
    </location>
</feature>
<dbReference type="EMBL" id="SMAK01000001">
    <property type="protein sequence ID" value="TCT13559.1"/>
    <property type="molecule type" value="Genomic_DNA"/>
</dbReference>